<gene>
    <name evidence="1" type="ORF">OCBIM_22024238mg</name>
</gene>
<accession>A0A0L8FF19</accession>
<name>A0A0L8FF19_OCTBM</name>
<dbReference type="EMBL" id="KQ433876">
    <property type="protein sequence ID" value="KOF62303.1"/>
    <property type="molecule type" value="Genomic_DNA"/>
</dbReference>
<protein>
    <submittedName>
        <fullName evidence="1">Uncharacterized protein</fullName>
    </submittedName>
</protein>
<dbReference type="AlphaFoldDB" id="A0A0L8FF19"/>
<organism evidence="1">
    <name type="scientific">Octopus bimaculoides</name>
    <name type="common">California two-spotted octopus</name>
    <dbReference type="NCBI Taxonomy" id="37653"/>
    <lineage>
        <taxon>Eukaryota</taxon>
        <taxon>Metazoa</taxon>
        <taxon>Spiralia</taxon>
        <taxon>Lophotrochozoa</taxon>
        <taxon>Mollusca</taxon>
        <taxon>Cephalopoda</taxon>
        <taxon>Coleoidea</taxon>
        <taxon>Octopodiformes</taxon>
        <taxon>Octopoda</taxon>
        <taxon>Incirrata</taxon>
        <taxon>Octopodidae</taxon>
        <taxon>Octopus</taxon>
    </lineage>
</organism>
<proteinExistence type="predicted"/>
<evidence type="ECO:0000313" key="1">
    <source>
        <dbReference type="EMBL" id="KOF62303.1"/>
    </source>
</evidence>
<reference evidence="1" key="1">
    <citation type="submission" date="2015-07" db="EMBL/GenBank/DDBJ databases">
        <title>MeaNS - Measles Nucleotide Surveillance Program.</title>
        <authorList>
            <person name="Tran T."/>
            <person name="Druce J."/>
        </authorList>
    </citation>
    <scope>NUCLEOTIDE SEQUENCE</scope>
    <source>
        <strain evidence="1">UCB-OBI-ISO-001</strain>
        <tissue evidence="1">Gonad</tissue>
    </source>
</reference>
<sequence length="52" mass="6167">MFLMSQRVLEMYSFLCPKAILKYKIIFSIYFSYEKKKCLLLPSSFLFSKGLA</sequence>